<proteinExistence type="predicted"/>
<dbReference type="AlphaFoldDB" id="A0A336N8T1"/>
<name>A0A336N8T1_CULSO</name>
<evidence type="ECO:0000313" key="2">
    <source>
        <dbReference type="EMBL" id="SSX35148.1"/>
    </source>
</evidence>
<protein>
    <submittedName>
        <fullName evidence="2">CSON009208 protein</fullName>
    </submittedName>
</protein>
<organism evidence="2">
    <name type="scientific">Culicoides sonorensis</name>
    <name type="common">Biting midge</name>
    <dbReference type="NCBI Taxonomy" id="179676"/>
    <lineage>
        <taxon>Eukaryota</taxon>
        <taxon>Metazoa</taxon>
        <taxon>Ecdysozoa</taxon>
        <taxon>Arthropoda</taxon>
        <taxon>Hexapoda</taxon>
        <taxon>Insecta</taxon>
        <taxon>Pterygota</taxon>
        <taxon>Neoptera</taxon>
        <taxon>Endopterygota</taxon>
        <taxon>Diptera</taxon>
        <taxon>Nematocera</taxon>
        <taxon>Chironomoidea</taxon>
        <taxon>Ceratopogonidae</taxon>
        <taxon>Ceratopogoninae</taxon>
        <taxon>Culicoides</taxon>
        <taxon>Monoculicoides</taxon>
    </lineage>
</organism>
<dbReference type="EMBL" id="UFQT01003613">
    <property type="protein sequence ID" value="SSX35148.1"/>
    <property type="molecule type" value="Genomic_DNA"/>
</dbReference>
<sequence>MEHHGGTYASPWAAVLSHHAMPGADHAGFAAAHHSNYSVPMDLHVPQTFSYYRYRDDPFCWAERKPTLEEVQAASSANQR</sequence>
<reference evidence="2" key="2">
    <citation type="submission" date="2018-07" db="EMBL/GenBank/DDBJ databases">
        <authorList>
            <person name="Quirk P.G."/>
            <person name="Krulwich T.A."/>
        </authorList>
    </citation>
    <scope>NUCLEOTIDE SEQUENCE</scope>
</reference>
<reference evidence="1" key="1">
    <citation type="submission" date="2018-04" db="EMBL/GenBank/DDBJ databases">
        <authorList>
            <person name="Go L.Y."/>
            <person name="Mitchell J.A."/>
        </authorList>
    </citation>
    <scope>NUCLEOTIDE SEQUENCE</scope>
    <source>
        <tissue evidence="1">Whole organism</tissue>
    </source>
</reference>
<dbReference type="OMA" id="RIYHINI"/>
<dbReference type="EMBL" id="UFQS01003613">
    <property type="protein sequence ID" value="SSX15801.1"/>
    <property type="molecule type" value="Genomic_DNA"/>
</dbReference>
<evidence type="ECO:0000313" key="1">
    <source>
        <dbReference type="EMBL" id="SSX15801.1"/>
    </source>
</evidence>
<gene>
    <name evidence="2" type="primary">CSON009208</name>
</gene>
<dbReference type="VEuPathDB" id="VectorBase:CSON009208"/>
<accession>A0A336N8T1</accession>